<evidence type="ECO:0000259" key="2">
    <source>
        <dbReference type="Pfam" id="PF00296"/>
    </source>
</evidence>
<dbReference type="SUPFAM" id="SSF51679">
    <property type="entry name" value="Bacterial luciferase-like"/>
    <property type="match status" value="1"/>
</dbReference>
<dbReference type="RefSeq" id="WP_014316958.1">
    <property type="nucleotide sequence ID" value="NZ_CABVGJ010000001.1"/>
</dbReference>
<comment type="similarity">
    <text evidence="1">To bacterial alkanal monooxygenase alpha and beta chains.</text>
</comment>
<dbReference type="InterPro" id="IPR019949">
    <property type="entry name" value="CmoO-like"/>
</dbReference>
<gene>
    <name evidence="3" type="ORF">CIP107547_01952</name>
</gene>
<dbReference type="InterPro" id="IPR050766">
    <property type="entry name" value="Bact_Lucif_Oxidored"/>
</dbReference>
<protein>
    <submittedName>
        <fullName evidence="3">LLM class flavin-dependent oxidoreductase</fullName>
    </submittedName>
</protein>
<dbReference type="Gene3D" id="3.20.20.30">
    <property type="entry name" value="Luciferase-like domain"/>
    <property type="match status" value="1"/>
</dbReference>
<dbReference type="GeneID" id="29421686"/>
<reference evidence="3 4" key="1">
    <citation type="submission" date="2020-02" db="EMBL/GenBank/DDBJ databases">
        <authorList>
            <person name="Brisse S."/>
        </authorList>
    </citation>
    <scope>NUCLEOTIDE SEQUENCE [LARGE SCALE GENOMIC DNA]</scope>
    <source>
        <strain evidence="3">CIP107547</strain>
    </source>
</reference>
<evidence type="ECO:0000313" key="3">
    <source>
        <dbReference type="EMBL" id="CAB0614956.1"/>
    </source>
</evidence>
<proteinExistence type="predicted"/>
<dbReference type="InterPro" id="IPR011251">
    <property type="entry name" value="Luciferase-like_dom"/>
</dbReference>
<comment type="caution">
    <text evidence="3">The sequence shown here is derived from an EMBL/GenBank/DDBJ whole genome shotgun (WGS) entry which is preliminary data.</text>
</comment>
<dbReference type="GO" id="GO:0005829">
    <property type="term" value="C:cytosol"/>
    <property type="evidence" value="ECO:0007669"/>
    <property type="project" value="TreeGrafter"/>
</dbReference>
<dbReference type="NCBIfam" id="TIGR03558">
    <property type="entry name" value="oxido_grp_1"/>
    <property type="match status" value="1"/>
</dbReference>
<dbReference type="Proteomes" id="UP000480222">
    <property type="component" value="Unassembled WGS sequence"/>
</dbReference>
<feature type="domain" description="Luciferase-like" evidence="2">
    <location>
        <begin position="15"/>
        <end position="284"/>
    </location>
</feature>
<dbReference type="PANTHER" id="PTHR30137">
    <property type="entry name" value="LUCIFERASE-LIKE MONOOXYGENASE"/>
    <property type="match status" value="1"/>
</dbReference>
<evidence type="ECO:0000256" key="1">
    <source>
        <dbReference type="ARBA" id="ARBA00007789"/>
    </source>
</evidence>
<evidence type="ECO:0000313" key="4">
    <source>
        <dbReference type="Proteomes" id="UP000480222"/>
    </source>
</evidence>
<name>A0A0D6GR03_CORDP</name>
<dbReference type="Pfam" id="PF00296">
    <property type="entry name" value="Bac_luciferase"/>
    <property type="match status" value="1"/>
</dbReference>
<dbReference type="InterPro" id="IPR036661">
    <property type="entry name" value="Luciferase-like_sf"/>
</dbReference>
<dbReference type="OMA" id="PAPEIMI"/>
<organism evidence="3 4">
    <name type="scientific">Corynebacterium diphtheriae</name>
    <dbReference type="NCBI Taxonomy" id="1717"/>
    <lineage>
        <taxon>Bacteria</taxon>
        <taxon>Bacillati</taxon>
        <taxon>Actinomycetota</taxon>
        <taxon>Actinomycetes</taxon>
        <taxon>Mycobacteriales</taxon>
        <taxon>Corynebacteriaceae</taxon>
        <taxon>Corynebacterium</taxon>
    </lineage>
</organism>
<dbReference type="PANTHER" id="PTHR30137:SF6">
    <property type="entry name" value="LUCIFERASE-LIKE MONOOXYGENASE"/>
    <property type="match status" value="1"/>
</dbReference>
<sequence>MKLSLIDFATIYQGERPRDSFQRSVALAQQAEAAGFSRVWYAEHHNMPTISSSAPAVLISHVGAHTSTIRLGAGGVMLPNHSPYTIAEQFGTLAELYPGRIDLGLGRAPGTDHTTLAQALRRSPHAAQSFPEDVVELYQYLNGTSSIAAIPGAGTNVPLYILGSSLFGAHLAAKLGLPFGFASHFAPTHLDEAIRTYRDNFVPSQELDAPYVIAAVNVVAADTLSQAHEQLEEVKRHRLRAGRNLSDDQLHILMNTVAGQRIDQMLKYTAIGNGEVVRDYLTKFQRHCGADELMVSLLSTSWEDTMRAVEITSLLVS</sequence>
<accession>A0A0D6GR03</accession>
<dbReference type="AlphaFoldDB" id="A0A0D6GR03"/>
<dbReference type="EMBL" id="CADDAV010000022">
    <property type="protein sequence ID" value="CAB0614956.1"/>
    <property type="molecule type" value="Genomic_DNA"/>
</dbReference>
<dbReference type="GO" id="GO:0016705">
    <property type="term" value="F:oxidoreductase activity, acting on paired donors, with incorporation or reduction of molecular oxygen"/>
    <property type="evidence" value="ECO:0007669"/>
    <property type="project" value="InterPro"/>
</dbReference>
<dbReference type="KEGG" id="cdip:ERS451417_01755"/>